<gene>
    <name evidence="2" type="ORF">A2677_01510</name>
</gene>
<keyword evidence="1" id="KW-0472">Membrane</keyword>
<dbReference type="Proteomes" id="UP000177817">
    <property type="component" value="Unassembled WGS sequence"/>
</dbReference>
<dbReference type="AlphaFoldDB" id="A0A1G2BKA8"/>
<evidence type="ECO:0000313" key="3">
    <source>
        <dbReference type="Proteomes" id="UP000177817"/>
    </source>
</evidence>
<dbReference type="EMBL" id="MHKK01000027">
    <property type="protein sequence ID" value="OGY89663.1"/>
    <property type="molecule type" value="Genomic_DNA"/>
</dbReference>
<evidence type="ECO:0000256" key="1">
    <source>
        <dbReference type="SAM" id="Phobius"/>
    </source>
</evidence>
<protein>
    <submittedName>
        <fullName evidence="2">Uncharacterized protein</fullName>
    </submittedName>
</protein>
<feature type="transmembrane region" description="Helical" evidence="1">
    <location>
        <begin position="20"/>
        <end position="51"/>
    </location>
</feature>
<keyword evidence="1" id="KW-1133">Transmembrane helix</keyword>
<evidence type="ECO:0000313" key="2">
    <source>
        <dbReference type="EMBL" id="OGY89663.1"/>
    </source>
</evidence>
<dbReference type="PROSITE" id="PS51257">
    <property type="entry name" value="PROKAR_LIPOPROTEIN"/>
    <property type="match status" value="1"/>
</dbReference>
<name>A0A1G2BKA8_9BACT</name>
<proteinExistence type="predicted"/>
<organism evidence="2 3">
    <name type="scientific">Candidatus Komeilibacteria bacterium RIFCSPHIGHO2_01_FULL_52_14</name>
    <dbReference type="NCBI Taxonomy" id="1798549"/>
    <lineage>
        <taxon>Bacteria</taxon>
        <taxon>Candidatus Komeiliibacteriota</taxon>
    </lineage>
</organism>
<comment type="caution">
    <text evidence="2">The sequence shown here is derived from an EMBL/GenBank/DDBJ whole genome shotgun (WGS) entry which is preliminary data.</text>
</comment>
<keyword evidence="1" id="KW-0812">Transmembrane</keyword>
<reference evidence="2 3" key="1">
    <citation type="journal article" date="2016" name="Nat. Commun.">
        <title>Thousands of microbial genomes shed light on interconnected biogeochemical processes in an aquifer system.</title>
        <authorList>
            <person name="Anantharaman K."/>
            <person name="Brown C.T."/>
            <person name="Hug L.A."/>
            <person name="Sharon I."/>
            <person name="Castelle C.J."/>
            <person name="Probst A.J."/>
            <person name="Thomas B.C."/>
            <person name="Singh A."/>
            <person name="Wilkins M.J."/>
            <person name="Karaoz U."/>
            <person name="Brodie E.L."/>
            <person name="Williams K.H."/>
            <person name="Hubbard S.S."/>
            <person name="Banfield J.F."/>
        </authorList>
    </citation>
    <scope>NUCLEOTIDE SEQUENCE [LARGE SCALE GENOMIC DNA]</scope>
</reference>
<sequence>MRASERRAVWPNFFKFYTAAHAAVSCCLALLGFTIAPVWLVVSSVIAIGVAKEIFDSLRPKDYFDFIDITADVFGVLAAYGVWQLGRFV</sequence>
<feature type="transmembrane region" description="Helical" evidence="1">
    <location>
        <begin position="63"/>
        <end position="83"/>
    </location>
</feature>
<accession>A0A1G2BKA8</accession>